<reference evidence="3 4" key="1">
    <citation type="journal article" date="2016" name="Sci. Rep.">
        <title>Penicillium arizonense, a new, genome sequenced fungal species, reveals a high chemical diversity in secreted metabolites.</title>
        <authorList>
            <person name="Grijseels S."/>
            <person name="Nielsen J.C."/>
            <person name="Randelovic M."/>
            <person name="Nielsen J."/>
            <person name="Nielsen K.F."/>
            <person name="Workman M."/>
            <person name="Frisvad J.C."/>
        </authorList>
    </citation>
    <scope>NUCLEOTIDE SEQUENCE [LARGE SCALE GENOMIC DNA]</scope>
    <source>
        <strain evidence="3 4">CBS 141311</strain>
    </source>
</reference>
<dbReference type="PANTHER" id="PTHR22946:SF9">
    <property type="entry name" value="POLYKETIDE TRANSFERASE AF380"/>
    <property type="match status" value="1"/>
</dbReference>
<dbReference type="OrthoDB" id="2498029at2759"/>
<evidence type="ECO:0000256" key="1">
    <source>
        <dbReference type="ARBA" id="ARBA00022801"/>
    </source>
</evidence>
<dbReference type="Gene3D" id="3.40.50.1820">
    <property type="entry name" value="alpha/beta hydrolase"/>
    <property type="match status" value="1"/>
</dbReference>
<gene>
    <name evidence="3" type="ORF">PENARI_c080G07284</name>
</gene>
<name>A0A1F5L1Q8_PENAI</name>
<keyword evidence="4" id="KW-1185">Reference proteome</keyword>
<dbReference type="Pfam" id="PF02129">
    <property type="entry name" value="Peptidase_S15"/>
    <property type="match status" value="1"/>
</dbReference>
<sequence length="220" mass="24419">MPCRDVEFKTSDQLTLRGWFFTPSSFSGKLPCLVMAHGFAAHKEYSLANFAEYFTSNLPVAVLVYDHRCLGASDGEPRREIIPFLQISDYSEAITFAQLQPEIDAGNIAIWGSSYSGGHVLTVGAVDRRVKAVISQVLEAFRAYEPSAFVERICPTPLLMVVMDNDVVTPTDLALGAFARAKEPKQLHMLPGGHFDPYDGHLFDENAPVQVKFLKDHLLK</sequence>
<dbReference type="EMBL" id="LXJU01000080">
    <property type="protein sequence ID" value="OGE46986.1"/>
    <property type="molecule type" value="Genomic_DNA"/>
</dbReference>
<dbReference type="GO" id="GO:0017000">
    <property type="term" value="P:antibiotic biosynthetic process"/>
    <property type="evidence" value="ECO:0007669"/>
    <property type="project" value="UniProtKB-ARBA"/>
</dbReference>
<evidence type="ECO:0000313" key="3">
    <source>
        <dbReference type="EMBL" id="OGE46986.1"/>
    </source>
</evidence>
<comment type="caution">
    <text evidence="3">The sequence shown here is derived from an EMBL/GenBank/DDBJ whole genome shotgun (WGS) entry which is preliminary data.</text>
</comment>
<dbReference type="AlphaFoldDB" id="A0A1F5L1Q8"/>
<dbReference type="GeneID" id="34582427"/>
<dbReference type="GO" id="GO:0072330">
    <property type="term" value="P:monocarboxylic acid biosynthetic process"/>
    <property type="evidence" value="ECO:0007669"/>
    <property type="project" value="UniProtKB-ARBA"/>
</dbReference>
<protein>
    <recommendedName>
        <fullName evidence="2">Xaa-Pro dipeptidyl-peptidase-like domain-containing protein</fullName>
    </recommendedName>
</protein>
<proteinExistence type="predicted"/>
<organism evidence="3 4">
    <name type="scientific">Penicillium arizonense</name>
    <dbReference type="NCBI Taxonomy" id="1835702"/>
    <lineage>
        <taxon>Eukaryota</taxon>
        <taxon>Fungi</taxon>
        <taxon>Dikarya</taxon>
        <taxon>Ascomycota</taxon>
        <taxon>Pezizomycotina</taxon>
        <taxon>Eurotiomycetes</taxon>
        <taxon>Eurotiomycetidae</taxon>
        <taxon>Eurotiales</taxon>
        <taxon>Aspergillaceae</taxon>
        <taxon>Penicillium</taxon>
    </lineage>
</organism>
<dbReference type="SUPFAM" id="SSF53474">
    <property type="entry name" value="alpha/beta-Hydrolases"/>
    <property type="match status" value="1"/>
</dbReference>
<keyword evidence="1" id="KW-0378">Hydrolase</keyword>
<dbReference type="InterPro" id="IPR000383">
    <property type="entry name" value="Xaa-Pro-like_dom"/>
</dbReference>
<dbReference type="RefSeq" id="XP_022482453.1">
    <property type="nucleotide sequence ID" value="XM_022637693.1"/>
</dbReference>
<dbReference type="PANTHER" id="PTHR22946">
    <property type="entry name" value="DIENELACTONE HYDROLASE DOMAIN-CONTAINING PROTEIN-RELATED"/>
    <property type="match status" value="1"/>
</dbReference>
<dbReference type="Proteomes" id="UP000177622">
    <property type="component" value="Unassembled WGS sequence"/>
</dbReference>
<evidence type="ECO:0000259" key="2">
    <source>
        <dbReference type="Pfam" id="PF02129"/>
    </source>
</evidence>
<dbReference type="InterPro" id="IPR050261">
    <property type="entry name" value="FrsA_esterase"/>
</dbReference>
<evidence type="ECO:0000313" key="4">
    <source>
        <dbReference type="Proteomes" id="UP000177622"/>
    </source>
</evidence>
<dbReference type="GO" id="GO:0016788">
    <property type="term" value="F:hydrolase activity, acting on ester bonds"/>
    <property type="evidence" value="ECO:0007669"/>
    <property type="project" value="UniProtKB-ARBA"/>
</dbReference>
<feature type="domain" description="Xaa-Pro dipeptidyl-peptidase-like" evidence="2">
    <location>
        <begin position="22"/>
        <end position="137"/>
    </location>
</feature>
<dbReference type="STRING" id="1835702.A0A1F5L1Q8"/>
<dbReference type="InterPro" id="IPR029058">
    <property type="entry name" value="AB_hydrolase_fold"/>
</dbReference>
<accession>A0A1F5L1Q8</accession>